<reference evidence="2" key="1">
    <citation type="submission" date="2016-11" db="EMBL/GenBank/DDBJ databases">
        <authorList>
            <person name="Varghese N."/>
            <person name="Submissions S."/>
        </authorList>
    </citation>
    <scope>NUCLEOTIDE SEQUENCE [LARGE SCALE GENOMIC DNA]</scope>
    <source>
        <strain evidence="2">DSM 16990</strain>
    </source>
</reference>
<dbReference type="STRING" id="288992.SAMN04488522_106236"/>
<sequence length="440" mass="49197">MMQQDYNRTAHKIQKKMRKSTYLFTLLLTVCVLFSCKKKDNDPSAAKLNFGRSIYVMKASAPLEIELKASVAPGSRLVVPAVISGSAVLGEDYELPVKEFVFEAGQTSAKITAIPKSNLNPGREIKIELPAVSGYGTGDKKQTIIIIEPKEKIMYSFSRSTGSLLGKMNVTVELKGEISGIDFRASKDIEIPFSILAKSTAIPGKNFNIEGNVKSIKIKAGERRGSIVLDFLALGADGSKKAYLELGVPTVEPELYYVGAFKTFSCNVTQLKFQDLLGKWKPVGITNGDVFPLIFEASEYINSLPDKNDLSDVIEFIEDGNTNKIIPHLKGSLKNFFSGPEHSIVFDHIERDFEDYSTFTTFDIPYFMVNGVNTLFSASKIKTGNVFIGLEKLDDDNMLIYFHEYIPTDFFAKFYKAEGWPRPDYTPYYGITYKFTRVKE</sequence>
<name>A0A1M5L6J3_9SPHI</name>
<protein>
    <recommendedName>
        <fullName evidence="3">Calx-beta domain-containing protein</fullName>
    </recommendedName>
</protein>
<gene>
    <name evidence="1" type="ORF">SAMN04488522_106236</name>
</gene>
<dbReference type="AlphaFoldDB" id="A0A1M5L6J3"/>
<keyword evidence="2" id="KW-1185">Reference proteome</keyword>
<dbReference type="Proteomes" id="UP000184287">
    <property type="component" value="Unassembled WGS sequence"/>
</dbReference>
<evidence type="ECO:0000313" key="1">
    <source>
        <dbReference type="EMBL" id="SHG60724.1"/>
    </source>
</evidence>
<dbReference type="EMBL" id="FQUQ01000006">
    <property type="protein sequence ID" value="SHG60724.1"/>
    <property type="molecule type" value="Genomic_DNA"/>
</dbReference>
<proteinExistence type="predicted"/>
<organism evidence="1 2">
    <name type="scientific">Pedobacter caeni</name>
    <dbReference type="NCBI Taxonomy" id="288992"/>
    <lineage>
        <taxon>Bacteria</taxon>
        <taxon>Pseudomonadati</taxon>
        <taxon>Bacteroidota</taxon>
        <taxon>Sphingobacteriia</taxon>
        <taxon>Sphingobacteriales</taxon>
        <taxon>Sphingobacteriaceae</taxon>
        <taxon>Pedobacter</taxon>
    </lineage>
</organism>
<evidence type="ECO:0000313" key="2">
    <source>
        <dbReference type="Proteomes" id="UP000184287"/>
    </source>
</evidence>
<evidence type="ECO:0008006" key="3">
    <source>
        <dbReference type="Google" id="ProtNLM"/>
    </source>
</evidence>
<accession>A0A1M5L6J3</accession>